<dbReference type="AlphaFoldDB" id="A0A517VVH1"/>
<dbReference type="Gene3D" id="3.30.70.1660">
    <property type="match status" value="1"/>
</dbReference>
<keyword evidence="5 7" id="KW-0963">Cytoplasm</keyword>
<dbReference type="Gene3D" id="6.10.140.1950">
    <property type="match status" value="1"/>
</dbReference>
<keyword evidence="4 7" id="KW-0488">Methylation</keyword>
<dbReference type="FunFam" id="3.30.160.20:FF:000004">
    <property type="entry name" value="Peptide chain release factor 1"/>
    <property type="match status" value="1"/>
</dbReference>
<evidence type="ECO:0000256" key="6">
    <source>
        <dbReference type="ARBA" id="ARBA00022917"/>
    </source>
</evidence>
<sequence length="360" mass="40723">MKFPTLQVKLERFEELEKQLQDPDVLTNNTKLVEIQREYGGLSKVAQEIREFNERAEDIEVAREMLEEETDPAAKEYAQKELDELCEKHEAHTKELEDIVVAGDSITRGGLIMEIRAGAGGDEAALFARELFDMYQHYVEAQKGWKTETLNLNATELGGIKEVTFSISGEGAYHRLQFESGGHRVQRVPETETQGRVHTSAATVAVLPEASEIEVEIKPDDIRLDTFHASGPGGQKVNKTESAVRITHLPTGTVVQCQDEKSQHKNKAKAMRVLRSRVLEQMQQQAADERADQRRTLIGSGDRSQRIRTYNFPQGRVTDHRINLSLYKIDQIMQGHLDELAEALLQFDREERLLGNSSES</sequence>
<dbReference type="KEGG" id="gaw:V144x_24760"/>
<dbReference type="EMBL" id="CP037920">
    <property type="protein sequence ID" value="QDT97005.1"/>
    <property type="molecule type" value="Genomic_DNA"/>
</dbReference>
<keyword evidence="6 7" id="KW-0648">Protein biosynthesis</keyword>
<reference evidence="11 12" key="1">
    <citation type="submission" date="2019-03" db="EMBL/GenBank/DDBJ databases">
        <title>Deep-cultivation of Planctomycetes and their phenomic and genomic characterization uncovers novel biology.</title>
        <authorList>
            <person name="Wiegand S."/>
            <person name="Jogler M."/>
            <person name="Boedeker C."/>
            <person name="Pinto D."/>
            <person name="Vollmers J."/>
            <person name="Rivas-Marin E."/>
            <person name="Kohn T."/>
            <person name="Peeters S.H."/>
            <person name="Heuer A."/>
            <person name="Rast P."/>
            <person name="Oberbeckmann S."/>
            <person name="Bunk B."/>
            <person name="Jeske O."/>
            <person name="Meyerdierks A."/>
            <person name="Storesund J.E."/>
            <person name="Kallscheuer N."/>
            <person name="Luecker S."/>
            <person name="Lage O.M."/>
            <person name="Pohl T."/>
            <person name="Merkel B.J."/>
            <person name="Hornburger P."/>
            <person name="Mueller R.-W."/>
            <person name="Bruemmer F."/>
            <person name="Labrenz M."/>
            <person name="Spormann A.M."/>
            <person name="Op den Camp H."/>
            <person name="Overmann J."/>
            <person name="Amann R."/>
            <person name="Jetten M.S.M."/>
            <person name="Mascher T."/>
            <person name="Medema M.H."/>
            <person name="Devos D.P."/>
            <person name="Kaster A.-K."/>
            <person name="Ovreas L."/>
            <person name="Rohde M."/>
            <person name="Galperin M.Y."/>
            <person name="Jogler C."/>
        </authorList>
    </citation>
    <scope>NUCLEOTIDE SEQUENCE [LARGE SCALE GENOMIC DNA]</scope>
    <source>
        <strain evidence="11 12">V144</strain>
    </source>
</reference>
<dbReference type="RefSeq" id="WP_144985392.1">
    <property type="nucleotide sequence ID" value="NZ_CP037920.1"/>
</dbReference>
<dbReference type="FunFam" id="3.30.70.1660:FF:000004">
    <property type="entry name" value="Peptide chain release factor 1"/>
    <property type="match status" value="1"/>
</dbReference>
<gene>
    <name evidence="11" type="primary">prfA_1</name>
    <name evidence="7" type="synonym">prfA</name>
    <name evidence="11" type="ORF">V144x_24760</name>
</gene>
<accession>A0A517VVH1</accession>
<dbReference type="HAMAP" id="MF_00093">
    <property type="entry name" value="Rel_fac_1"/>
    <property type="match status" value="1"/>
</dbReference>
<dbReference type="InterPro" id="IPR050057">
    <property type="entry name" value="Prokaryotic/Mito_RF"/>
</dbReference>
<dbReference type="PANTHER" id="PTHR43804">
    <property type="entry name" value="LD18447P"/>
    <property type="match status" value="1"/>
</dbReference>
<name>A0A517VVH1_9PLAN</name>
<evidence type="ECO:0000256" key="9">
    <source>
        <dbReference type="SAM" id="Coils"/>
    </source>
</evidence>
<evidence type="ECO:0000256" key="7">
    <source>
        <dbReference type="HAMAP-Rule" id="MF_00093"/>
    </source>
</evidence>
<dbReference type="InterPro" id="IPR004373">
    <property type="entry name" value="RF-1"/>
</dbReference>
<comment type="similarity">
    <text evidence="3 7">Belongs to the prokaryotic/mitochondrial release factor family.</text>
</comment>
<comment type="PTM">
    <text evidence="7">Methylated by PrmC. Methylation increases the termination efficiency of RF1.</text>
</comment>
<evidence type="ECO:0000256" key="4">
    <source>
        <dbReference type="ARBA" id="ARBA00022481"/>
    </source>
</evidence>
<evidence type="ECO:0000313" key="12">
    <source>
        <dbReference type="Proteomes" id="UP000318704"/>
    </source>
</evidence>
<organism evidence="11 12">
    <name type="scientific">Gimesia aquarii</name>
    <dbReference type="NCBI Taxonomy" id="2527964"/>
    <lineage>
        <taxon>Bacteria</taxon>
        <taxon>Pseudomonadati</taxon>
        <taxon>Planctomycetota</taxon>
        <taxon>Planctomycetia</taxon>
        <taxon>Planctomycetales</taxon>
        <taxon>Planctomycetaceae</taxon>
        <taxon>Gimesia</taxon>
    </lineage>
</organism>
<dbReference type="PANTHER" id="PTHR43804:SF7">
    <property type="entry name" value="LD18447P"/>
    <property type="match status" value="1"/>
</dbReference>
<dbReference type="GO" id="GO:0016149">
    <property type="term" value="F:translation release factor activity, codon specific"/>
    <property type="evidence" value="ECO:0007669"/>
    <property type="project" value="UniProtKB-UniRule"/>
</dbReference>
<dbReference type="Pfam" id="PF00472">
    <property type="entry name" value="RF-1"/>
    <property type="match status" value="1"/>
</dbReference>
<evidence type="ECO:0000313" key="11">
    <source>
        <dbReference type="EMBL" id="QDT97005.1"/>
    </source>
</evidence>
<dbReference type="Gene3D" id="3.30.160.20">
    <property type="match status" value="1"/>
</dbReference>
<evidence type="ECO:0000256" key="5">
    <source>
        <dbReference type="ARBA" id="ARBA00022490"/>
    </source>
</evidence>
<protein>
    <recommendedName>
        <fullName evidence="7 8">Peptide chain release factor 1</fullName>
        <shortName evidence="7">RF-1</shortName>
    </recommendedName>
</protein>
<dbReference type="NCBIfam" id="TIGR00019">
    <property type="entry name" value="prfA"/>
    <property type="match status" value="1"/>
</dbReference>
<evidence type="ECO:0000259" key="10">
    <source>
        <dbReference type="SMART" id="SM00937"/>
    </source>
</evidence>
<dbReference type="InterPro" id="IPR045853">
    <property type="entry name" value="Pep_chain_release_fac_I_sf"/>
</dbReference>
<dbReference type="NCBIfam" id="NF001859">
    <property type="entry name" value="PRK00591.1"/>
    <property type="match status" value="1"/>
</dbReference>
<feature type="domain" description="Peptide chain release factor" evidence="10">
    <location>
        <begin position="64"/>
        <end position="179"/>
    </location>
</feature>
<evidence type="ECO:0000256" key="1">
    <source>
        <dbReference type="ARBA" id="ARBA00002986"/>
    </source>
</evidence>
<keyword evidence="9" id="KW-0175">Coiled coil</keyword>
<dbReference type="GO" id="GO:0005829">
    <property type="term" value="C:cytosol"/>
    <property type="evidence" value="ECO:0007669"/>
    <property type="project" value="UniProtKB-ARBA"/>
</dbReference>
<feature type="coiled-coil region" evidence="9">
    <location>
        <begin position="42"/>
        <end position="95"/>
    </location>
</feature>
<dbReference type="Pfam" id="PF03462">
    <property type="entry name" value="PCRF"/>
    <property type="match status" value="1"/>
</dbReference>
<dbReference type="FunFam" id="3.30.70.1660:FF:000002">
    <property type="entry name" value="Peptide chain release factor 1"/>
    <property type="match status" value="1"/>
</dbReference>
<comment type="function">
    <text evidence="1 7">Peptide chain release factor 1 directs the termination of translation in response to the peptide chain termination codons UAG and UAA.</text>
</comment>
<dbReference type="Proteomes" id="UP000318704">
    <property type="component" value="Chromosome"/>
</dbReference>
<dbReference type="InterPro" id="IPR005139">
    <property type="entry name" value="PCRF"/>
</dbReference>
<comment type="subcellular location">
    <subcellularLocation>
        <location evidence="2 7">Cytoplasm</location>
    </subcellularLocation>
</comment>
<proteinExistence type="inferred from homology"/>
<evidence type="ECO:0000256" key="3">
    <source>
        <dbReference type="ARBA" id="ARBA00010835"/>
    </source>
</evidence>
<evidence type="ECO:0000256" key="2">
    <source>
        <dbReference type="ARBA" id="ARBA00004496"/>
    </source>
</evidence>
<dbReference type="InterPro" id="IPR000352">
    <property type="entry name" value="Pep_chain_release_fac_I"/>
</dbReference>
<dbReference type="SMART" id="SM00937">
    <property type="entry name" value="PCRF"/>
    <property type="match status" value="1"/>
</dbReference>
<feature type="modified residue" description="N5-methylglutamine" evidence="7">
    <location>
        <position position="235"/>
    </location>
</feature>
<dbReference type="SUPFAM" id="SSF75620">
    <property type="entry name" value="Release factor"/>
    <property type="match status" value="1"/>
</dbReference>
<evidence type="ECO:0000256" key="8">
    <source>
        <dbReference type="NCBIfam" id="TIGR00019"/>
    </source>
</evidence>